<dbReference type="SUPFAM" id="SSF53448">
    <property type="entry name" value="Nucleotide-diphospho-sugar transferases"/>
    <property type="match status" value="1"/>
</dbReference>
<evidence type="ECO:0000256" key="2">
    <source>
        <dbReference type="ARBA" id="ARBA00022676"/>
    </source>
</evidence>
<keyword evidence="2" id="KW-0328">Glycosyltransferase</keyword>
<gene>
    <name evidence="5" type="ORF">EDC63_10478</name>
</gene>
<protein>
    <submittedName>
        <fullName evidence="5">GT2 family glycosyltransferase</fullName>
    </submittedName>
</protein>
<dbReference type="InterPro" id="IPR001173">
    <property type="entry name" value="Glyco_trans_2-like"/>
</dbReference>
<dbReference type="OrthoDB" id="9771846at2"/>
<keyword evidence="3 5" id="KW-0808">Transferase</keyword>
<dbReference type="CDD" id="cd04186">
    <property type="entry name" value="GT_2_like_c"/>
    <property type="match status" value="1"/>
</dbReference>
<dbReference type="PANTHER" id="PTHR43179">
    <property type="entry name" value="RHAMNOSYLTRANSFERASE WBBL"/>
    <property type="match status" value="1"/>
</dbReference>
<organism evidence="5 6">
    <name type="scientific">Sulfurirhabdus autotrophica</name>
    <dbReference type="NCBI Taxonomy" id="1706046"/>
    <lineage>
        <taxon>Bacteria</taxon>
        <taxon>Pseudomonadati</taxon>
        <taxon>Pseudomonadota</taxon>
        <taxon>Betaproteobacteria</taxon>
        <taxon>Nitrosomonadales</taxon>
        <taxon>Sulfuricellaceae</taxon>
        <taxon>Sulfurirhabdus</taxon>
    </lineage>
</organism>
<dbReference type="RefSeq" id="WP_124945754.1">
    <property type="nucleotide sequence ID" value="NZ_BHVT01000019.1"/>
</dbReference>
<comment type="caution">
    <text evidence="5">The sequence shown here is derived from an EMBL/GenBank/DDBJ whole genome shotgun (WGS) entry which is preliminary data.</text>
</comment>
<evidence type="ECO:0000313" key="6">
    <source>
        <dbReference type="Proteomes" id="UP000295367"/>
    </source>
</evidence>
<comment type="similarity">
    <text evidence="1">Belongs to the glycosyltransferase 2 family.</text>
</comment>
<dbReference type="EMBL" id="SMCO01000004">
    <property type="protein sequence ID" value="TCV88121.1"/>
    <property type="molecule type" value="Genomic_DNA"/>
</dbReference>
<evidence type="ECO:0000259" key="4">
    <source>
        <dbReference type="Pfam" id="PF00535"/>
    </source>
</evidence>
<sequence>MTSPESSPLTHIVILNWNGANDTLACLRSLESLIYPNFQVVVVDNGSTDDSLVKLRAYASPYPFVLLETGSNLGYAGGNNVGTRYALEKKADFVLVLNNDTTVASDLIEQLIDSARRNPDAGVFSARVMYFDNPEVVWFDGARWNESALQLEWPGQGAIESELGTNEHDTDYACGAALFFRTEVARKIGLLDEQFFLVWEEVDWCFHARKAGWRNLVVPAAKIWHKIGVSFGSESSPLRTYFSIRNELLWFSRHASFSARSRLWVKNLRRLLPKFHVGANPSISFIKRFVWALQDYGQALLGQGSRLEYLSARQAIMDYMHGRLGDCPDTVRVWSNAWAAQRVQSKQNNKQ</sequence>
<evidence type="ECO:0000256" key="3">
    <source>
        <dbReference type="ARBA" id="ARBA00022679"/>
    </source>
</evidence>
<dbReference type="Pfam" id="PF00535">
    <property type="entry name" value="Glycos_transf_2"/>
    <property type="match status" value="1"/>
</dbReference>
<evidence type="ECO:0000313" key="5">
    <source>
        <dbReference type="EMBL" id="TCV88121.1"/>
    </source>
</evidence>
<dbReference type="PANTHER" id="PTHR43179:SF12">
    <property type="entry name" value="GALACTOFURANOSYLTRANSFERASE GLFT2"/>
    <property type="match status" value="1"/>
</dbReference>
<dbReference type="Proteomes" id="UP000295367">
    <property type="component" value="Unassembled WGS sequence"/>
</dbReference>
<evidence type="ECO:0000256" key="1">
    <source>
        <dbReference type="ARBA" id="ARBA00006739"/>
    </source>
</evidence>
<dbReference type="InterPro" id="IPR029044">
    <property type="entry name" value="Nucleotide-diphossugar_trans"/>
</dbReference>
<dbReference type="Gene3D" id="3.90.550.10">
    <property type="entry name" value="Spore Coat Polysaccharide Biosynthesis Protein SpsA, Chain A"/>
    <property type="match status" value="1"/>
</dbReference>
<name>A0A4R3Y960_9PROT</name>
<feature type="domain" description="Glycosyltransferase 2-like" evidence="4">
    <location>
        <begin position="12"/>
        <end position="179"/>
    </location>
</feature>
<keyword evidence="6" id="KW-1185">Reference proteome</keyword>
<accession>A0A4R3Y960</accession>
<dbReference type="AlphaFoldDB" id="A0A4R3Y960"/>
<proteinExistence type="inferred from homology"/>
<dbReference type="GO" id="GO:0016757">
    <property type="term" value="F:glycosyltransferase activity"/>
    <property type="evidence" value="ECO:0007669"/>
    <property type="project" value="UniProtKB-KW"/>
</dbReference>
<reference evidence="5 6" key="1">
    <citation type="submission" date="2019-03" db="EMBL/GenBank/DDBJ databases">
        <title>Genomic Encyclopedia of Type Strains, Phase IV (KMG-IV): sequencing the most valuable type-strain genomes for metagenomic binning, comparative biology and taxonomic classification.</title>
        <authorList>
            <person name="Goeker M."/>
        </authorList>
    </citation>
    <scope>NUCLEOTIDE SEQUENCE [LARGE SCALE GENOMIC DNA]</scope>
    <source>
        <strain evidence="5 6">DSM 100309</strain>
    </source>
</reference>